<feature type="compositionally biased region" description="Gly residues" evidence="1">
    <location>
        <begin position="71"/>
        <end position="94"/>
    </location>
</feature>
<dbReference type="AlphaFoldDB" id="A0A4P5NQJ8"/>
<organism evidence="2 3">
    <name type="scientific">Komagataeibacter diospyri</name>
    <dbReference type="NCBI Taxonomy" id="1932662"/>
    <lineage>
        <taxon>Bacteria</taxon>
        <taxon>Pseudomonadati</taxon>
        <taxon>Pseudomonadota</taxon>
        <taxon>Alphaproteobacteria</taxon>
        <taxon>Acetobacterales</taxon>
        <taxon>Acetobacteraceae</taxon>
        <taxon>Komagataeibacter</taxon>
    </lineage>
</organism>
<keyword evidence="3" id="KW-1185">Reference proteome</keyword>
<dbReference type="EMBL" id="BDLU01000014">
    <property type="protein sequence ID" value="GCE82384.1"/>
    <property type="molecule type" value="Genomic_DNA"/>
</dbReference>
<feature type="region of interest" description="Disordered" evidence="1">
    <location>
        <begin position="64"/>
        <end position="94"/>
    </location>
</feature>
<name>A0A4P5NQJ8_9PROT</name>
<sequence length="94" mass="9940">MAGIRRCIIACDMYLSIQPMMAHVDNGSPMKPTMIPRFTLLVALALVTSLAACADRDPRMDRNARAAYDNGNGGPQGGWGSLGGGWSGPGNMGW</sequence>
<dbReference type="Proteomes" id="UP000315095">
    <property type="component" value="Unassembled WGS sequence"/>
</dbReference>
<evidence type="ECO:0000313" key="2">
    <source>
        <dbReference type="EMBL" id="GCE82384.1"/>
    </source>
</evidence>
<proteinExistence type="predicted"/>
<protein>
    <submittedName>
        <fullName evidence="2">Uncharacterized protein</fullName>
    </submittedName>
</protein>
<evidence type="ECO:0000313" key="3">
    <source>
        <dbReference type="Proteomes" id="UP000315095"/>
    </source>
</evidence>
<comment type="caution">
    <text evidence="2">The sequence shown here is derived from an EMBL/GenBank/DDBJ whole genome shotgun (WGS) entry which is preliminary data.</text>
</comment>
<reference evidence="3" key="1">
    <citation type="submission" date="2017-01" db="EMBL/GenBank/DDBJ databases">
        <title>Komagataeibacter sp. MSKU9 whole genome sequencing project.</title>
        <authorList>
            <person name="Matsutani M."/>
            <person name="Naloka K."/>
            <person name="Theeragool G."/>
            <person name="Yakushi T."/>
            <person name="Matsushita K."/>
        </authorList>
    </citation>
    <scope>NUCLEOTIDE SEQUENCE [LARGE SCALE GENOMIC DNA]</scope>
    <source>
        <strain evidence="3">MSKU9</strain>
    </source>
</reference>
<gene>
    <name evidence="2" type="ORF">MSKU9_0525</name>
</gene>
<accession>A0A4P5NQJ8</accession>
<evidence type="ECO:0000256" key="1">
    <source>
        <dbReference type="SAM" id="MobiDB-lite"/>
    </source>
</evidence>